<evidence type="ECO:0000259" key="7">
    <source>
        <dbReference type="Pfam" id="PF17137"/>
    </source>
</evidence>
<dbReference type="Pfam" id="PF21365">
    <property type="entry name" value="Glyco_hydro_31_3rd"/>
    <property type="match status" value="1"/>
</dbReference>
<dbReference type="STRING" id="56779.SAMN05421834_10151"/>
<evidence type="ECO:0000313" key="10">
    <source>
        <dbReference type="Proteomes" id="UP000185669"/>
    </source>
</evidence>
<keyword evidence="10" id="KW-1185">Reference proteome</keyword>
<evidence type="ECO:0000256" key="3">
    <source>
        <dbReference type="ARBA" id="ARBA00023295"/>
    </source>
</evidence>
<evidence type="ECO:0000256" key="1">
    <source>
        <dbReference type="ARBA" id="ARBA00007806"/>
    </source>
</evidence>
<evidence type="ECO:0000313" key="9">
    <source>
        <dbReference type="EMBL" id="SIQ02487.1"/>
    </source>
</evidence>
<dbReference type="InterPro" id="IPR013780">
    <property type="entry name" value="Glyco_hydro_b"/>
</dbReference>
<reference evidence="10" key="1">
    <citation type="submission" date="2017-01" db="EMBL/GenBank/DDBJ databases">
        <authorList>
            <person name="Varghese N."/>
            <person name="Submissions S."/>
        </authorList>
    </citation>
    <scope>NUCLEOTIDE SEQUENCE [LARGE SCALE GENOMIC DNA]</scope>
    <source>
        <strain evidence="10">ATCC 700103</strain>
    </source>
</reference>
<evidence type="ECO:0000259" key="6">
    <source>
        <dbReference type="Pfam" id="PF13802"/>
    </source>
</evidence>
<evidence type="ECO:0000256" key="4">
    <source>
        <dbReference type="RuleBase" id="RU361185"/>
    </source>
</evidence>
<dbReference type="Pfam" id="PF17137">
    <property type="entry name" value="DUF5110"/>
    <property type="match status" value="1"/>
</dbReference>
<organism evidence="9 10">
    <name type="scientific">Halanaerobium kushneri</name>
    <dbReference type="NCBI Taxonomy" id="56779"/>
    <lineage>
        <taxon>Bacteria</taxon>
        <taxon>Bacillati</taxon>
        <taxon>Bacillota</taxon>
        <taxon>Clostridia</taxon>
        <taxon>Halanaerobiales</taxon>
        <taxon>Halanaerobiaceae</taxon>
        <taxon>Halanaerobium</taxon>
    </lineage>
</organism>
<evidence type="ECO:0000256" key="2">
    <source>
        <dbReference type="ARBA" id="ARBA00022801"/>
    </source>
</evidence>
<dbReference type="GO" id="GO:0005975">
    <property type="term" value="P:carbohydrate metabolic process"/>
    <property type="evidence" value="ECO:0007669"/>
    <property type="project" value="InterPro"/>
</dbReference>
<evidence type="ECO:0000259" key="8">
    <source>
        <dbReference type="Pfam" id="PF21365"/>
    </source>
</evidence>
<dbReference type="Pfam" id="PF13802">
    <property type="entry name" value="Gal_mutarotas_2"/>
    <property type="match status" value="1"/>
</dbReference>
<dbReference type="InterPro" id="IPR025887">
    <property type="entry name" value="Glyco_hydro_31_N_dom"/>
</dbReference>
<feature type="domain" description="Glycoside hydrolase family 31 N-terminal" evidence="6">
    <location>
        <begin position="45"/>
        <end position="212"/>
    </location>
</feature>
<dbReference type="CDD" id="cd14752">
    <property type="entry name" value="GH31_N"/>
    <property type="match status" value="1"/>
</dbReference>
<dbReference type="InterPro" id="IPR017853">
    <property type="entry name" value="GH"/>
</dbReference>
<dbReference type="Gene3D" id="2.60.40.1760">
    <property type="entry name" value="glycosyl hydrolase (family 31)"/>
    <property type="match status" value="1"/>
</dbReference>
<dbReference type="CDD" id="cd06604">
    <property type="entry name" value="GH31_glucosidase_II_MalA"/>
    <property type="match status" value="1"/>
</dbReference>
<dbReference type="Gene3D" id="2.60.40.1180">
    <property type="entry name" value="Golgi alpha-mannosidase II"/>
    <property type="match status" value="2"/>
</dbReference>
<dbReference type="AlphaFoldDB" id="A0A1N6PE07"/>
<sequence length="802" mass="94060">MDNSEALLQGKSRDDSSDYNKLQGILNYRIRNNKIIFEFKHAEAVIKFLSADSFRLIMAHSNQSINYRSTPAVIKHNLSYDNFDIKEKDNQIIIETEKLLLKVKKDKFLLKVYDKKGNLIHQDYSNHALGWKKQKVRAWKSFKNNERFYGLGEKTGWLDKKGRRYEMWNHDTFVPHVDDTDPLYQSIPFLISYSPENSYGIYFDNSYRSFFDLGSEGQDYYSFWAEGGDLDYYFLNGPSIKEVIQKYSNITGRMPLPPKWSLGYHQSRYSYYPQAEVEQLVKTFRDKEIPCDAFHFDIHYMDEYKIYTWDEDRFPDPEAMFTNMADNGIKGVTIIDPGVKRDPEYKLYQEGMENDYFCKYLDGKVFIDKVWPGKCAFPDFTQSEVRDWWAGLQKDYVELGIKGIWNDMNEPAVFNKTDTMDVNVMHQNDGDPGTHRRFHNLYGFLEDKATFEGLKESLENERPFVLTRSGFAGIQRYSAVWTGDNRSFWDHIKIAMPMLMNLGMSGVSFCGTDVGGFTGNSNGELLTRWTQMGAFVPFFRNHCEVRAISQEPWSFGAKHEKIIKKYIELRYKLITHLYNLFYQASQTGIPVMRPLIMEFPEDQKCENLSDQFMIGESLLVAPVYQPDQKKRMLYLPEGKWIDFWTKEIYQGGDHIIVDAPLDTLPLFVRAGSIIPLNKKLNYVEEEKIESLKLNIFLTEDNNLGNYSLYDDDGISYNYQDGIYNLTDFNYQYTDNQIIFNIERTEENYQQEFKDYKLIFNNLNKDPQNIYVDGNNLNEFIYSDNTLEFKVPVVINKITIGLS</sequence>
<dbReference type="EMBL" id="FTNC01000001">
    <property type="protein sequence ID" value="SIQ02487.1"/>
    <property type="molecule type" value="Genomic_DNA"/>
</dbReference>
<evidence type="ECO:0000259" key="5">
    <source>
        <dbReference type="Pfam" id="PF01055"/>
    </source>
</evidence>
<dbReference type="InterPro" id="IPR011013">
    <property type="entry name" value="Gal_mutarotase_sf_dom"/>
</dbReference>
<dbReference type="InterPro" id="IPR048395">
    <property type="entry name" value="Glyco_hydro_31_C"/>
</dbReference>
<feature type="domain" description="Glycosyl hydrolase family 31 C-terminal" evidence="8">
    <location>
        <begin position="588"/>
        <end position="674"/>
    </location>
</feature>
<protein>
    <submittedName>
        <fullName evidence="9">Alpha-glucosidase</fullName>
    </submittedName>
</protein>
<dbReference type="InterPro" id="IPR000322">
    <property type="entry name" value="Glyco_hydro_31_TIM"/>
</dbReference>
<dbReference type="SUPFAM" id="SSF74650">
    <property type="entry name" value="Galactose mutarotase-like"/>
    <property type="match status" value="1"/>
</dbReference>
<feature type="domain" description="Glycoside hydrolase family 31 TIM barrel" evidence="5">
    <location>
        <begin position="255"/>
        <end position="580"/>
    </location>
</feature>
<dbReference type="SUPFAM" id="SSF51445">
    <property type="entry name" value="(Trans)glycosidases"/>
    <property type="match status" value="1"/>
</dbReference>
<accession>A0A1N6PE07</accession>
<dbReference type="PANTHER" id="PTHR22762">
    <property type="entry name" value="ALPHA-GLUCOSIDASE"/>
    <property type="match status" value="1"/>
</dbReference>
<dbReference type="SUPFAM" id="SSF51011">
    <property type="entry name" value="Glycosyl hydrolase domain"/>
    <property type="match status" value="1"/>
</dbReference>
<gene>
    <name evidence="9" type="ORF">SAMN05421834_10151</name>
</gene>
<dbReference type="PROSITE" id="PS00129">
    <property type="entry name" value="GLYCOSYL_HYDROL_F31_1"/>
    <property type="match status" value="1"/>
</dbReference>
<keyword evidence="2 4" id="KW-0378">Hydrolase</keyword>
<dbReference type="RefSeq" id="WP_076543364.1">
    <property type="nucleotide sequence ID" value="NZ_FTNC01000001.1"/>
</dbReference>
<feature type="domain" description="DUF5110" evidence="7">
    <location>
        <begin position="691"/>
        <end position="761"/>
    </location>
</feature>
<dbReference type="GO" id="GO:0030246">
    <property type="term" value="F:carbohydrate binding"/>
    <property type="evidence" value="ECO:0007669"/>
    <property type="project" value="InterPro"/>
</dbReference>
<comment type="similarity">
    <text evidence="1 4">Belongs to the glycosyl hydrolase 31 family.</text>
</comment>
<dbReference type="PANTHER" id="PTHR22762:SF166">
    <property type="entry name" value="ALPHA-GLUCOSIDASE"/>
    <property type="match status" value="1"/>
</dbReference>
<dbReference type="GO" id="GO:0004553">
    <property type="term" value="F:hydrolase activity, hydrolyzing O-glycosyl compounds"/>
    <property type="evidence" value="ECO:0007669"/>
    <property type="project" value="InterPro"/>
</dbReference>
<dbReference type="Pfam" id="PF01055">
    <property type="entry name" value="Glyco_hydro_31_2nd"/>
    <property type="match status" value="1"/>
</dbReference>
<dbReference type="Proteomes" id="UP000185669">
    <property type="component" value="Unassembled WGS sequence"/>
</dbReference>
<dbReference type="InterPro" id="IPR033403">
    <property type="entry name" value="DUF5110"/>
</dbReference>
<dbReference type="InterPro" id="IPR030458">
    <property type="entry name" value="Glyco_hydro_31_AS"/>
</dbReference>
<dbReference type="Gene3D" id="3.20.20.80">
    <property type="entry name" value="Glycosidases"/>
    <property type="match status" value="1"/>
</dbReference>
<dbReference type="OrthoDB" id="176168at2"/>
<name>A0A1N6PE07_9FIRM</name>
<proteinExistence type="inferred from homology"/>
<keyword evidence="3 4" id="KW-0326">Glycosidase</keyword>